<protein>
    <recommendedName>
        <fullName evidence="3">Relaxase</fullName>
    </recommendedName>
</protein>
<dbReference type="RefSeq" id="WP_133364449.1">
    <property type="nucleotide sequence ID" value="NZ_CP037940.1"/>
</dbReference>
<dbReference type="Pfam" id="PF18555">
    <property type="entry name" value="MobL"/>
    <property type="match status" value="1"/>
</dbReference>
<sequence length="693" mass="79973">MSENKGFYSDKGSNANVVTMWEFALPSNTNKFSNFVKYTNRNEAIKRDDYSDYVGYTSRDSARVIDFDEENSDSYTTCFNGSTTHMTVDDVAALEAQLNLAQDHGSPLQKGVISFKTDWLVDNGIVSFDDGDVTNFKNGNRHVFQNKLKLAVQNALEEKGGLLDMEKFNSPIWWGNVHLNTDDVHVHIGICESGKSKRDLTNEGETKGEFRQHSIDHFKRAIYDYVSQNNRLVELERTENELSKDIQKRHVMQVNLKNDYLLNRAFKALPKNKKVWREKSNSKQIAASKKLVHEYIENVLKDDPLFQDFIGTLESYNATYRANFGDIRVDQVERGTKELKADLSSAIFARFRDMDSGDFEKDIKEEFENSSDKENEEAINSLKDQLKRTSDSTLQRKLKQEIGLRKMAIRKHHIDDLKSIADERYSNVLGLEKQASVKFHNSGKELLSFKKNQYRMQSRFYELSLKATYQMSQDERDEKKLLEVYGIDVVNINPDKLSAKSEGNLVHMLDRESRLISKVSEEEFKEFGDIYGLQPSVLGRRNQINELHRLRQITEYKGQVRDKNILLKNMDKDSLNAKRIRGEIGGIFNNLKVLYAGGAATDVERERVLVVANYSNTRHRKELRAERNNNGLRLSGSFLSSVRTFIALASKERQVAILKRPISFDSDFDSDEIELQLEERKREQDMKQTNLNI</sequence>
<organism evidence="1 2">
    <name type="scientific">Periweissella cryptocerci</name>
    <dbReference type="NCBI Taxonomy" id="2506420"/>
    <lineage>
        <taxon>Bacteria</taxon>
        <taxon>Bacillati</taxon>
        <taxon>Bacillota</taxon>
        <taxon>Bacilli</taxon>
        <taxon>Lactobacillales</taxon>
        <taxon>Lactobacillaceae</taxon>
        <taxon>Periweissella</taxon>
    </lineage>
</organism>
<accession>A0A4P6YWX3</accession>
<dbReference type="KEGG" id="wei:EQG49_13295"/>
<keyword evidence="2" id="KW-1185">Reference proteome</keyword>
<dbReference type="EMBL" id="CP037940">
    <property type="protein sequence ID" value="QBO37372.1"/>
    <property type="molecule type" value="Genomic_DNA"/>
</dbReference>
<name>A0A4P6YWX3_9LACO</name>
<dbReference type="AlphaFoldDB" id="A0A4P6YWX3"/>
<dbReference type="InterPro" id="IPR041073">
    <property type="entry name" value="MobL"/>
</dbReference>
<dbReference type="Proteomes" id="UP000292886">
    <property type="component" value="Chromosome"/>
</dbReference>
<dbReference type="OrthoDB" id="3889159at2"/>
<evidence type="ECO:0000313" key="1">
    <source>
        <dbReference type="EMBL" id="QBO37372.1"/>
    </source>
</evidence>
<gene>
    <name evidence="1" type="ORF">EQG49_13295</name>
</gene>
<evidence type="ECO:0000313" key="2">
    <source>
        <dbReference type="Proteomes" id="UP000292886"/>
    </source>
</evidence>
<evidence type="ECO:0008006" key="3">
    <source>
        <dbReference type="Google" id="ProtNLM"/>
    </source>
</evidence>
<proteinExistence type="predicted"/>
<reference evidence="2" key="1">
    <citation type="submission" date="2019-03" db="EMBL/GenBank/DDBJ databases">
        <title>Weissella sp. 26KH-42 Genome sequencing.</title>
        <authorList>
            <person name="Heo J."/>
            <person name="Kim S.-J."/>
            <person name="Kim J.-S."/>
            <person name="Hong S.-B."/>
            <person name="Kwon S.-W."/>
        </authorList>
    </citation>
    <scope>NUCLEOTIDE SEQUENCE [LARGE SCALE GENOMIC DNA]</scope>
    <source>
        <strain evidence="2">26KH-42</strain>
    </source>
</reference>